<keyword evidence="3" id="KW-1185">Reference proteome</keyword>
<evidence type="ECO:0000313" key="3">
    <source>
        <dbReference type="Proteomes" id="UP001595885"/>
    </source>
</evidence>
<protein>
    <submittedName>
        <fullName evidence="2">DUF262 domain-containing protein</fullName>
    </submittedName>
</protein>
<accession>A0ABV9P044</accession>
<sequence length="658" mass="78633">MENNSEYKLLSFLELLKKEEKIEIPIIQRDYAQGRKESGEVRANFLNALYECIVEDNDLRLDFIYGSIVDGNFQPLDGQQRLTTLFLMHWYAATKDNCNEDIFLSLSKFSYETRITSREFCNALTNNKIKIEESDKISDKIQDEKWFFLSWKNDPTIDAMLRTIDDIHEKFYNIENLWTKLSNGKILNFYYVELENIGLTDDLYIKMNARGKLLSSFENFKASFEKYINENNWEENVNDLDKFALKIDTKWTDYFWNNFRKNDNIDNSLMRFISTISMIRMSIEKKIPNRTSVLSILHDDSNKLKPSYFSEDGFNYLFDCFKLYCENNQNNDLQLDFPLWRHKPEKDLLNEIVYIDKEASYTQKALFFAQTEYLLMNNEFNENKYKNWMRVIRNIVSRGNIEKGGKRPDILRSPETFDGCINLISELSKGSGDIYNYLINNNKLNSQFAREQIEEERKKAHLILYDDSFKKTIFNLEDCSLFKGRIQFVFECLDYNENLLTFNIEKADKIYKIIKDYFDNDNSDKISNEIRRALFTIEIEGIYEFYTYWWSYWNIGNAHKRCLIENFRELEYYIYNTENSNYLKKLIQKMLDDSLSNIIDKFIPPTDMPNWKIRLIKEQNLLNNYNKSNYIAIPDDNSCCFLLNSKRPREMSGCYKID</sequence>
<reference evidence="3" key="1">
    <citation type="journal article" date="2019" name="Int. J. Syst. Evol. Microbiol.">
        <title>The Global Catalogue of Microorganisms (GCM) 10K type strain sequencing project: providing services to taxonomists for standard genome sequencing and annotation.</title>
        <authorList>
            <consortium name="The Broad Institute Genomics Platform"/>
            <consortium name="The Broad Institute Genome Sequencing Center for Infectious Disease"/>
            <person name="Wu L."/>
            <person name="Ma J."/>
        </authorList>
    </citation>
    <scope>NUCLEOTIDE SEQUENCE [LARGE SCALE GENOMIC DNA]</scope>
    <source>
        <strain evidence="3">CCUG 50349</strain>
    </source>
</reference>
<gene>
    <name evidence="2" type="ORF">ACFO3U_03105</name>
</gene>
<evidence type="ECO:0000259" key="1">
    <source>
        <dbReference type="Pfam" id="PF03235"/>
    </source>
</evidence>
<evidence type="ECO:0000313" key="2">
    <source>
        <dbReference type="EMBL" id="MFC4738972.1"/>
    </source>
</evidence>
<dbReference type="Pfam" id="PF03235">
    <property type="entry name" value="GmrSD_N"/>
    <property type="match status" value="1"/>
</dbReference>
<dbReference type="Proteomes" id="UP001595885">
    <property type="component" value="Unassembled WGS sequence"/>
</dbReference>
<dbReference type="EMBL" id="JBHSGW010000002">
    <property type="protein sequence ID" value="MFC4738972.1"/>
    <property type="molecule type" value="Genomic_DNA"/>
</dbReference>
<feature type="domain" description="GmrSD restriction endonucleases N-terminal" evidence="1">
    <location>
        <begin position="14"/>
        <end position="224"/>
    </location>
</feature>
<organism evidence="2 3">
    <name type="scientific">Flavobacterium ponti</name>
    <dbReference type="NCBI Taxonomy" id="665133"/>
    <lineage>
        <taxon>Bacteria</taxon>
        <taxon>Pseudomonadati</taxon>
        <taxon>Bacteroidota</taxon>
        <taxon>Flavobacteriia</taxon>
        <taxon>Flavobacteriales</taxon>
        <taxon>Flavobacteriaceae</taxon>
        <taxon>Flavobacterium</taxon>
    </lineage>
</organism>
<dbReference type="RefSeq" id="WP_379738272.1">
    <property type="nucleotide sequence ID" value="NZ_JBHSGW010000002.1"/>
</dbReference>
<proteinExistence type="predicted"/>
<name>A0ABV9P044_9FLAO</name>
<dbReference type="InterPro" id="IPR004919">
    <property type="entry name" value="GmrSD_N"/>
</dbReference>
<comment type="caution">
    <text evidence="2">The sequence shown here is derived from an EMBL/GenBank/DDBJ whole genome shotgun (WGS) entry which is preliminary data.</text>
</comment>